<gene>
    <name evidence="3" type="ORF">AUCHE_01_01390</name>
</gene>
<keyword evidence="4" id="KW-1185">Reference proteome</keyword>
<dbReference type="InterPro" id="IPR043129">
    <property type="entry name" value="ATPase_NBD"/>
</dbReference>
<dbReference type="STRING" id="100225.SAMN05421595_1707"/>
<dbReference type="eggNOG" id="COG1940">
    <property type="taxonomic scope" value="Bacteria"/>
</dbReference>
<dbReference type="EMBL" id="BAGZ01000001">
    <property type="protein sequence ID" value="GAB76577.1"/>
    <property type="molecule type" value="Genomic_DNA"/>
</dbReference>
<evidence type="ECO:0000313" key="3">
    <source>
        <dbReference type="EMBL" id="GAB76577.1"/>
    </source>
</evidence>
<dbReference type="Proteomes" id="UP000008495">
    <property type="component" value="Unassembled WGS sequence"/>
</dbReference>
<feature type="region of interest" description="Disordered" evidence="2">
    <location>
        <begin position="1"/>
        <end position="22"/>
    </location>
</feature>
<organism evidence="3 4">
    <name type="scientific">Austwickia chelonae NBRC 105200</name>
    <dbReference type="NCBI Taxonomy" id="1184607"/>
    <lineage>
        <taxon>Bacteria</taxon>
        <taxon>Bacillati</taxon>
        <taxon>Actinomycetota</taxon>
        <taxon>Actinomycetes</taxon>
        <taxon>Micrococcales</taxon>
        <taxon>Dermatophilaceae</taxon>
        <taxon>Austwickia</taxon>
    </lineage>
</organism>
<dbReference type="InterPro" id="IPR011991">
    <property type="entry name" value="ArsR-like_HTH"/>
</dbReference>
<name>K6W452_9MICO</name>
<dbReference type="Pfam" id="PF13412">
    <property type="entry name" value="HTH_24"/>
    <property type="match status" value="1"/>
</dbReference>
<evidence type="ECO:0000313" key="4">
    <source>
        <dbReference type="Proteomes" id="UP000008495"/>
    </source>
</evidence>
<dbReference type="Gene3D" id="1.10.10.10">
    <property type="entry name" value="Winged helix-like DNA-binding domain superfamily/Winged helix DNA-binding domain"/>
    <property type="match status" value="1"/>
</dbReference>
<dbReference type="SUPFAM" id="SSF53067">
    <property type="entry name" value="Actin-like ATPase domain"/>
    <property type="match status" value="1"/>
</dbReference>
<dbReference type="InterPro" id="IPR036390">
    <property type="entry name" value="WH_DNA-bd_sf"/>
</dbReference>
<dbReference type="RefSeq" id="WP_006501327.1">
    <property type="nucleotide sequence ID" value="NZ_BAGZ01000001.1"/>
</dbReference>
<evidence type="ECO:0000256" key="2">
    <source>
        <dbReference type="SAM" id="MobiDB-lite"/>
    </source>
</evidence>
<comment type="similarity">
    <text evidence="1">Belongs to the ROK (NagC/XylR) family.</text>
</comment>
<dbReference type="InterPro" id="IPR000600">
    <property type="entry name" value="ROK"/>
</dbReference>
<dbReference type="AlphaFoldDB" id="K6W452"/>
<protein>
    <submittedName>
        <fullName evidence="3">Putative NagC family transcriptional regulator</fullName>
    </submittedName>
</protein>
<sequence length="407" mass="41977">MADSLLGSADSTPGAGSQSALRSANTRRVLACLTESGPMTQVALSKSTGLSPATISNLVAKLRSEGVVATSPTTSSGRRAVLVELGGVPQCKVAVGIDMGRRHLRIALCTLNREVVAEKAVGLPADHHAEDSIGLADRVLTILLERAGLERSQVVGCGVGIPGPIDAGSGKIAHGVILPAWVDFRPIDRLREVLRRPVYLDNDANLGGLAEITWGPYAEAGHLLYVKVGTGIGAGLVLSGQVYRGAMGITGEIGHIPVAEHGLVCRCGNRGCLETVASTSVMVEALVKAGVLEHDAGIARLVETVRAGDPAAGRVAEDAGMALGQVLGMMVNVLNPAVVVIGGSLVGLGGDLLGPVRRGIRRFASPTVSARTEVVLSSLGERAEVLGACSLVFQQESENTWLLPSRC</sequence>
<dbReference type="SUPFAM" id="SSF46785">
    <property type="entry name" value="Winged helix' DNA-binding domain"/>
    <property type="match status" value="1"/>
</dbReference>
<feature type="compositionally biased region" description="Polar residues" evidence="2">
    <location>
        <begin position="9"/>
        <end position="22"/>
    </location>
</feature>
<dbReference type="Pfam" id="PF00480">
    <property type="entry name" value="ROK"/>
    <property type="match status" value="1"/>
</dbReference>
<dbReference type="CDD" id="cd00090">
    <property type="entry name" value="HTH_ARSR"/>
    <property type="match status" value="1"/>
</dbReference>
<dbReference type="InterPro" id="IPR036388">
    <property type="entry name" value="WH-like_DNA-bd_sf"/>
</dbReference>
<dbReference type="InterPro" id="IPR049874">
    <property type="entry name" value="ROK_cs"/>
</dbReference>
<evidence type="ECO:0000256" key="1">
    <source>
        <dbReference type="ARBA" id="ARBA00006479"/>
    </source>
</evidence>
<dbReference type="OrthoDB" id="3189808at2"/>
<dbReference type="PANTHER" id="PTHR18964:SF173">
    <property type="entry name" value="GLUCOKINASE"/>
    <property type="match status" value="1"/>
</dbReference>
<comment type="caution">
    <text evidence="3">The sequence shown here is derived from an EMBL/GenBank/DDBJ whole genome shotgun (WGS) entry which is preliminary data.</text>
</comment>
<reference evidence="3 4" key="1">
    <citation type="submission" date="2012-08" db="EMBL/GenBank/DDBJ databases">
        <title>Whole genome shotgun sequence of Austwickia chelonae NBRC 105200.</title>
        <authorList>
            <person name="Yoshida I."/>
            <person name="Hosoyama A."/>
            <person name="Tsuchikane K."/>
            <person name="Katsumata H."/>
            <person name="Ando Y."/>
            <person name="Ohji S."/>
            <person name="Hamada M."/>
            <person name="Tamura T."/>
            <person name="Yamazoe A."/>
            <person name="Yamazaki S."/>
            <person name="Fujita N."/>
        </authorList>
    </citation>
    <scope>NUCLEOTIDE SEQUENCE [LARGE SCALE GENOMIC DNA]</scope>
    <source>
        <strain evidence="3 4">NBRC 105200</strain>
    </source>
</reference>
<dbReference type="Gene3D" id="3.30.420.40">
    <property type="match status" value="2"/>
</dbReference>
<accession>K6W452</accession>
<dbReference type="PROSITE" id="PS01125">
    <property type="entry name" value="ROK"/>
    <property type="match status" value="1"/>
</dbReference>
<dbReference type="PANTHER" id="PTHR18964">
    <property type="entry name" value="ROK (REPRESSOR, ORF, KINASE) FAMILY"/>
    <property type="match status" value="1"/>
</dbReference>
<proteinExistence type="inferred from homology"/>